<reference evidence="2 3" key="1">
    <citation type="journal article" date="2023" name="Commun. Biol.">
        <title>Reorganization of the ancestral sex-determining regions during the evolution of trioecy in Pleodorina starrii.</title>
        <authorList>
            <person name="Takahashi K."/>
            <person name="Suzuki S."/>
            <person name="Kawai-Toyooka H."/>
            <person name="Yamamoto K."/>
            <person name="Hamaji T."/>
            <person name="Ootsuki R."/>
            <person name="Yamaguchi H."/>
            <person name="Kawachi M."/>
            <person name="Higashiyama T."/>
            <person name="Nozaki H."/>
        </authorList>
    </citation>
    <scope>NUCLEOTIDE SEQUENCE [LARGE SCALE GENOMIC DNA]</scope>
    <source>
        <strain evidence="2 3">NIES-4479</strain>
    </source>
</reference>
<keyword evidence="3" id="KW-1185">Reference proteome</keyword>
<proteinExistence type="predicted"/>
<feature type="region of interest" description="Disordered" evidence="1">
    <location>
        <begin position="62"/>
        <end position="82"/>
    </location>
</feature>
<dbReference type="EMBL" id="BRXU01000005">
    <property type="protein sequence ID" value="GLC51976.1"/>
    <property type="molecule type" value="Genomic_DNA"/>
</dbReference>
<evidence type="ECO:0000313" key="2">
    <source>
        <dbReference type="EMBL" id="GLC51976.1"/>
    </source>
</evidence>
<sequence length="105" mass="10993">MLARHHVSVCRLSICVPPRGGMACARTAVVMACRSAPPGGPHSQQELQEVACLLSLYDNSPPPAAAAAEPPEPPSPFAGPPPAAEAELLVYLGRHRPPGLPTWRS</sequence>
<organism evidence="2 3">
    <name type="scientific">Pleodorina starrii</name>
    <dbReference type="NCBI Taxonomy" id="330485"/>
    <lineage>
        <taxon>Eukaryota</taxon>
        <taxon>Viridiplantae</taxon>
        <taxon>Chlorophyta</taxon>
        <taxon>core chlorophytes</taxon>
        <taxon>Chlorophyceae</taxon>
        <taxon>CS clade</taxon>
        <taxon>Chlamydomonadales</taxon>
        <taxon>Volvocaceae</taxon>
        <taxon>Pleodorina</taxon>
    </lineage>
</organism>
<dbReference type="Proteomes" id="UP001165080">
    <property type="component" value="Unassembled WGS sequence"/>
</dbReference>
<dbReference type="AlphaFoldDB" id="A0A9W6F1B0"/>
<comment type="caution">
    <text evidence="2">The sequence shown here is derived from an EMBL/GenBank/DDBJ whole genome shotgun (WGS) entry which is preliminary data.</text>
</comment>
<protein>
    <submittedName>
        <fullName evidence="2">Uncharacterized protein</fullName>
    </submittedName>
</protein>
<evidence type="ECO:0000256" key="1">
    <source>
        <dbReference type="SAM" id="MobiDB-lite"/>
    </source>
</evidence>
<gene>
    <name evidence="2" type="primary">PLESTB000963</name>
    <name evidence="2" type="ORF">PLESTB_000569100</name>
</gene>
<evidence type="ECO:0000313" key="3">
    <source>
        <dbReference type="Proteomes" id="UP001165080"/>
    </source>
</evidence>
<accession>A0A9W6F1B0</accession>
<name>A0A9W6F1B0_9CHLO</name>